<protein>
    <recommendedName>
        <fullName evidence="3">t-SNARE coiled-coil homology domain-containing protein</fullName>
    </recommendedName>
</protein>
<keyword evidence="5" id="KW-1185">Reference proteome</keyword>
<dbReference type="PROSITE" id="PS50192">
    <property type="entry name" value="T_SNARE"/>
    <property type="match status" value="1"/>
</dbReference>
<evidence type="ECO:0000313" key="5">
    <source>
        <dbReference type="Proteomes" id="UP001562354"/>
    </source>
</evidence>
<evidence type="ECO:0000259" key="3">
    <source>
        <dbReference type="PROSITE" id="PS50192"/>
    </source>
</evidence>
<organism evidence="4 5">
    <name type="scientific">Neodothiora populina</name>
    <dbReference type="NCBI Taxonomy" id="2781224"/>
    <lineage>
        <taxon>Eukaryota</taxon>
        <taxon>Fungi</taxon>
        <taxon>Dikarya</taxon>
        <taxon>Ascomycota</taxon>
        <taxon>Pezizomycotina</taxon>
        <taxon>Dothideomycetes</taxon>
        <taxon>Dothideomycetidae</taxon>
        <taxon>Dothideales</taxon>
        <taxon>Dothioraceae</taxon>
        <taxon>Neodothiora</taxon>
    </lineage>
</organism>
<feature type="compositionally biased region" description="Acidic residues" evidence="1">
    <location>
        <begin position="139"/>
        <end position="153"/>
    </location>
</feature>
<gene>
    <name evidence="4" type="ORF">AAFC00_006811</name>
</gene>
<keyword evidence="2" id="KW-0472">Membrane</keyword>
<dbReference type="PANTHER" id="PTHR19957:SF423">
    <property type="entry name" value="SYNTAXIN-8-RELATED"/>
    <property type="match status" value="1"/>
</dbReference>
<dbReference type="SUPFAM" id="SSF58038">
    <property type="entry name" value="SNARE fusion complex"/>
    <property type="match status" value="1"/>
</dbReference>
<reference evidence="4 5" key="1">
    <citation type="submission" date="2024-07" db="EMBL/GenBank/DDBJ databases">
        <title>Draft sequence of the Neodothiora populina.</title>
        <authorList>
            <person name="Drown D.D."/>
            <person name="Schuette U.S."/>
            <person name="Buechlein A.B."/>
            <person name="Rusch D.R."/>
            <person name="Winton L.W."/>
            <person name="Adams G.A."/>
        </authorList>
    </citation>
    <scope>NUCLEOTIDE SEQUENCE [LARGE SCALE GENOMIC DNA]</scope>
    <source>
        <strain evidence="4 5">CPC 39397</strain>
    </source>
</reference>
<dbReference type="PANTHER" id="PTHR19957">
    <property type="entry name" value="SYNTAXIN"/>
    <property type="match status" value="1"/>
</dbReference>
<dbReference type="EMBL" id="JBFMKM010000010">
    <property type="protein sequence ID" value="KAL1303421.1"/>
    <property type="molecule type" value="Genomic_DNA"/>
</dbReference>
<sequence length="286" mass="31558">MSSNPSQLFLLADHIKLSLLERQRAIALNLEPTKQDGHITRSLESLRDGIENLRKQQRQLSSTGTSTKDLQEQTVKLQKQYAEMNVAFYGSSGAIVSEAITEPNDPALAGDFARAKRTPKGAAAAAKSGNKSVRFRDNPDDEERSYHDDDDEENRTALFSSSGSAATTAGSGRYTDDTSADLDQSALSNQQIHAHHKQVLREQDDQLDTLGESIRRQRHLGVQMGNELDEQVELLDDVEAGVGRHQGTLDRAQTRLKGVARKAKDNWSWITIACLILILVLLIALT</sequence>
<dbReference type="SMART" id="SM00397">
    <property type="entry name" value="t_SNARE"/>
    <property type="match status" value="1"/>
</dbReference>
<feature type="domain" description="T-SNARE coiled-coil homology" evidence="3">
    <location>
        <begin position="197"/>
        <end position="259"/>
    </location>
</feature>
<evidence type="ECO:0000256" key="2">
    <source>
        <dbReference type="SAM" id="Phobius"/>
    </source>
</evidence>
<keyword evidence="2" id="KW-0812">Transmembrane</keyword>
<dbReference type="RefSeq" id="XP_069199696.1">
    <property type="nucleotide sequence ID" value="XM_069346820.1"/>
</dbReference>
<evidence type="ECO:0000313" key="4">
    <source>
        <dbReference type="EMBL" id="KAL1303421.1"/>
    </source>
</evidence>
<feature type="transmembrane region" description="Helical" evidence="2">
    <location>
        <begin position="267"/>
        <end position="285"/>
    </location>
</feature>
<feature type="region of interest" description="Disordered" evidence="1">
    <location>
        <begin position="119"/>
        <end position="180"/>
    </location>
</feature>
<accession>A0ABR3PBE0</accession>
<dbReference type="Gene3D" id="1.20.5.110">
    <property type="match status" value="1"/>
</dbReference>
<proteinExistence type="predicted"/>
<comment type="caution">
    <text evidence="4">The sequence shown here is derived from an EMBL/GenBank/DDBJ whole genome shotgun (WGS) entry which is preliminary data.</text>
</comment>
<name>A0ABR3PBE0_9PEZI</name>
<feature type="compositionally biased region" description="Low complexity" evidence="1">
    <location>
        <begin position="160"/>
        <end position="172"/>
    </location>
</feature>
<keyword evidence="2" id="KW-1133">Transmembrane helix</keyword>
<dbReference type="Proteomes" id="UP001562354">
    <property type="component" value="Unassembled WGS sequence"/>
</dbReference>
<dbReference type="InterPro" id="IPR045242">
    <property type="entry name" value="Syntaxin"/>
</dbReference>
<dbReference type="InterPro" id="IPR000727">
    <property type="entry name" value="T_SNARE_dom"/>
</dbReference>
<evidence type="ECO:0000256" key="1">
    <source>
        <dbReference type="SAM" id="MobiDB-lite"/>
    </source>
</evidence>
<dbReference type="Pfam" id="PF05739">
    <property type="entry name" value="SNARE"/>
    <property type="match status" value="1"/>
</dbReference>
<dbReference type="CDD" id="cd15859">
    <property type="entry name" value="SNARE_SYN8"/>
    <property type="match status" value="1"/>
</dbReference>
<dbReference type="GeneID" id="95980510"/>